<dbReference type="AlphaFoldDB" id="A0A090I8H2"/>
<dbReference type="KEGG" id="mfc:BRM9_1591"/>
<gene>
    <name evidence="1" type="ORF">BRM9_1591</name>
    <name evidence="2" type="ORF">DSM1535_2285</name>
    <name evidence="4" type="ORF">ISP06_01655</name>
    <name evidence="3" type="ORF">MB9_0718</name>
</gene>
<keyword evidence="5" id="KW-1185">Reference proteome</keyword>
<dbReference type="EMBL" id="LN515531">
    <property type="protein sequence ID" value="CEA14627.1"/>
    <property type="molecule type" value="Genomic_DNA"/>
</dbReference>
<evidence type="ECO:0000313" key="3">
    <source>
        <dbReference type="EMBL" id="CEL24361.1"/>
    </source>
</evidence>
<dbReference type="EMBL" id="LN734822">
    <property type="protein sequence ID" value="CEL24361.1"/>
    <property type="molecule type" value="Genomic_DNA"/>
</dbReference>
<sequence length="129" mass="15381">MKVSQGVLFGRKVYLYHPEYFNEHEEVIIFTREEFRRMYQSMSVQMEQINRTYLTLDPGEEWRVIGVWFKIMESIHRLNLNLDDIFSNKPLQTYLDTYIQDTIDSPPMVLPSSLNEVVTPESLGVNWSR</sequence>
<name>A0A090I8H2_METFO</name>
<proteinExistence type="predicted"/>
<dbReference type="PATRIC" id="fig|2162.10.peg.748"/>
<evidence type="ECO:0000313" key="5">
    <source>
        <dbReference type="Proteomes" id="UP000062768"/>
    </source>
</evidence>
<protein>
    <submittedName>
        <fullName evidence="2">Uncharacterized protein</fullName>
    </submittedName>
</protein>
<accession>A0A090I8H2</accession>
<reference evidence="4" key="4">
    <citation type="submission" date="2020-10" db="EMBL/GenBank/DDBJ databases">
        <title>Dehalococcoides mccartyi of a TCE/Cr reducing biochatode.</title>
        <authorList>
            <person name="Matturro B."/>
        </authorList>
    </citation>
    <scope>NUCLEOTIDE SEQUENCE</scope>
    <source>
        <strain evidence="4">Bin2</strain>
    </source>
</reference>
<dbReference type="Proteomes" id="UP000062768">
    <property type="component" value="Chromosome I"/>
</dbReference>
<evidence type="ECO:0000313" key="1">
    <source>
        <dbReference type="EMBL" id="AIS32403.1"/>
    </source>
</evidence>
<reference evidence="2" key="2">
    <citation type="submission" date="2014-08" db="EMBL/GenBank/DDBJ databases">
        <authorList>
            <person name="Wibberg D."/>
        </authorList>
    </citation>
    <scope>NUCLEOTIDE SEQUENCE</scope>
</reference>
<evidence type="ECO:0000313" key="4">
    <source>
        <dbReference type="EMBL" id="MBF4474164.1"/>
    </source>
</evidence>
<reference evidence="1" key="1">
    <citation type="submission" date="2013-12" db="EMBL/GenBank/DDBJ databases">
        <title>The complete genome sequence of Methanobacterium sp. BRM9.</title>
        <authorList>
            <consortium name="Pastoral Greenhouse Gas Research Consortium"/>
            <person name="Kelly W.J."/>
            <person name="Leahy S.C."/>
            <person name="Perry R."/>
            <person name="Li D."/>
            <person name="Altermann E."/>
            <person name="Lambie S.C."/>
            <person name="Attwood G.T."/>
        </authorList>
    </citation>
    <scope>NUCLEOTIDE SEQUENCE [LARGE SCALE GENOMIC DNA]</scope>
    <source>
        <strain evidence="1">BRM9</strain>
    </source>
</reference>
<evidence type="ECO:0000313" key="2">
    <source>
        <dbReference type="EMBL" id="CEA14627.1"/>
    </source>
</evidence>
<dbReference type="EMBL" id="CP006933">
    <property type="protein sequence ID" value="AIS32403.1"/>
    <property type="molecule type" value="Genomic_DNA"/>
</dbReference>
<organism evidence="2">
    <name type="scientific">Methanobacterium formicicum</name>
    <dbReference type="NCBI Taxonomy" id="2162"/>
    <lineage>
        <taxon>Archaea</taxon>
        <taxon>Methanobacteriati</taxon>
        <taxon>Methanobacteriota</taxon>
        <taxon>Methanomada group</taxon>
        <taxon>Methanobacteria</taxon>
        <taxon>Methanobacteriales</taxon>
        <taxon>Methanobacteriaceae</taxon>
        <taxon>Methanobacterium</taxon>
    </lineage>
</organism>
<dbReference type="OrthoDB" id="71291at2157"/>
<reference evidence="3" key="3">
    <citation type="submission" date="2014-09" db="EMBL/GenBank/DDBJ databases">
        <authorList>
            <person name="Bishop-Lilly K.A."/>
            <person name="Broomall S.M."/>
            <person name="Chain P.S."/>
            <person name="Chertkov O."/>
            <person name="Coyne S.R."/>
            <person name="Daligault H.E."/>
            <person name="Davenport K.W."/>
            <person name="Erkkila T."/>
            <person name="Frey K.G."/>
            <person name="Gibbons H.S."/>
            <person name="Gu W."/>
            <person name="Jaissle J."/>
            <person name="Johnson S.L."/>
            <person name="Koroleva G.I."/>
            <person name="Ladner J.T."/>
            <person name="Lo C.-C."/>
            <person name="Minogue T.D."/>
            <person name="Munk C."/>
            <person name="Palacios G.F."/>
            <person name="Redden C.L."/>
            <person name="Rosenzweig C.N."/>
            <person name="Scholz M.B."/>
            <person name="Teshima H."/>
            <person name="Xu Y."/>
        </authorList>
    </citation>
    <scope>NUCLEOTIDE SEQUENCE</scope>
    <source>
        <strain evidence="3">Mb9</strain>
    </source>
</reference>
<dbReference type="EMBL" id="JADIIL010000007">
    <property type="protein sequence ID" value="MBF4474164.1"/>
    <property type="molecule type" value="Genomic_DNA"/>
</dbReference>
<dbReference type="KEGG" id="mfi:DSM1535_2285"/>
<dbReference type="RefSeq" id="WP_048073612.1">
    <property type="nucleotide sequence ID" value="NZ_CALCVY010000194.1"/>
</dbReference>
<dbReference type="Proteomes" id="UP000606900">
    <property type="component" value="Unassembled WGS sequence"/>
</dbReference>
<dbReference type="STRING" id="2162.BRM9_1591"/>
<dbReference type="Proteomes" id="UP000029661">
    <property type="component" value="Chromosome"/>
</dbReference>
<dbReference type="GeneID" id="26738975"/>